<dbReference type="EMBL" id="JAIWOZ010000007">
    <property type="protein sequence ID" value="KAH6603255.1"/>
    <property type="molecule type" value="Genomic_DNA"/>
</dbReference>
<feature type="chain" id="PRO_5040178872" evidence="2">
    <location>
        <begin position="16"/>
        <end position="105"/>
    </location>
</feature>
<dbReference type="OrthoDB" id="10520948at2759"/>
<evidence type="ECO:0000256" key="2">
    <source>
        <dbReference type="SAM" id="SignalP"/>
    </source>
</evidence>
<comment type="caution">
    <text evidence="3">The sequence shown here is derived from an EMBL/GenBank/DDBJ whole genome shotgun (WGS) entry which is preliminary data.</text>
</comment>
<evidence type="ECO:0000313" key="3">
    <source>
        <dbReference type="EMBL" id="KAH6603255.1"/>
    </source>
</evidence>
<evidence type="ECO:0000313" key="4">
    <source>
        <dbReference type="Proteomes" id="UP000827724"/>
    </source>
</evidence>
<reference evidence="3" key="1">
    <citation type="submission" date="2021-08" db="EMBL/GenBank/DDBJ databases">
        <title>Chromosome-Level Trichoderma cornu-damae using Hi-C Data.</title>
        <authorList>
            <person name="Kim C.S."/>
        </authorList>
    </citation>
    <scope>NUCLEOTIDE SEQUENCE</scope>
    <source>
        <strain evidence="3">KA19-0412C</strain>
    </source>
</reference>
<organism evidence="3 4">
    <name type="scientific">Trichoderma cornu-damae</name>
    <dbReference type="NCBI Taxonomy" id="654480"/>
    <lineage>
        <taxon>Eukaryota</taxon>
        <taxon>Fungi</taxon>
        <taxon>Dikarya</taxon>
        <taxon>Ascomycota</taxon>
        <taxon>Pezizomycotina</taxon>
        <taxon>Sordariomycetes</taxon>
        <taxon>Hypocreomycetidae</taxon>
        <taxon>Hypocreales</taxon>
        <taxon>Hypocreaceae</taxon>
        <taxon>Trichoderma</taxon>
    </lineage>
</organism>
<dbReference type="AlphaFoldDB" id="A0A9P8QI31"/>
<feature type="signal peptide" evidence="2">
    <location>
        <begin position="1"/>
        <end position="15"/>
    </location>
</feature>
<name>A0A9P8QI31_9HYPO</name>
<feature type="region of interest" description="Disordered" evidence="1">
    <location>
        <begin position="80"/>
        <end position="99"/>
    </location>
</feature>
<proteinExistence type="predicted"/>
<evidence type="ECO:0000256" key="1">
    <source>
        <dbReference type="SAM" id="MobiDB-lite"/>
    </source>
</evidence>
<dbReference type="Proteomes" id="UP000827724">
    <property type="component" value="Unassembled WGS sequence"/>
</dbReference>
<gene>
    <name evidence="3" type="ORF">Trco_008030</name>
</gene>
<protein>
    <submittedName>
        <fullName evidence="3">Uncharacterized protein</fullName>
    </submittedName>
</protein>
<keyword evidence="4" id="KW-1185">Reference proteome</keyword>
<keyword evidence="2" id="KW-0732">Signal</keyword>
<accession>A0A9P8QI31</accession>
<sequence>MQFSFLLALLPLALASPIDPRSSQPCCTDCNTTLFMGCMNSCPEHPFFSVCKFDCTMSRVKCVNNCKACDGPKARSDDFSNAVPPPATHPTEQGHQQLHDIVPVA</sequence>